<dbReference type="InterPro" id="IPR000719">
    <property type="entry name" value="Prot_kinase_dom"/>
</dbReference>
<keyword evidence="6" id="KW-1185">Reference proteome</keyword>
<dbReference type="PROSITE" id="PS00109">
    <property type="entry name" value="PROTEIN_KINASE_TYR"/>
    <property type="match status" value="1"/>
</dbReference>
<feature type="transmembrane region" description="Helical" evidence="3">
    <location>
        <begin position="711"/>
        <end position="729"/>
    </location>
</feature>
<dbReference type="Pfam" id="PF25816">
    <property type="entry name" value="RamC_N"/>
    <property type="match status" value="1"/>
</dbReference>
<evidence type="ECO:0000313" key="5">
    <source>
        <dbReference type="EMBL" id="PSL48206.1"/>
    </source>
</evidence>
<keyword evidence="5" id="KW-0723">Serine/threonine-protein kinase</keyword>
<feature type="binding site" evidence="1">
    <location>
        <position position="775"/>
    </location>
    <ligand>
        <name>Zn(2+)</name>
        <dbReference type="ChEBI" id="CHEBI:29105"/>
    </ligand>
</feature>
<proteinExistence type="predicted"/>
<dbReference type="EMBL" id="PYAW01000002">
    <property type="protein sequence ID" value="PSL48206.1"/>
    <property type="molecule type" value="Genomic_DNA"/>
</dbReference>
<dbReference type="PANTHER" id="PTHR24362">
    <property type="entry name" value="SERINE/THREONINE-PROTEIN KINASE NEK"/>
    <property type="match status" value="1"/>
</dbReference>
<dbReference type="PANTHER" id="PTHR24362:SF309">
    <property type="entry name" value="PROTEIN KINASE DOMAIN-CONTAINING PROTEIN"/>
    <property type="match status" value="1"/>
</dbReference>
<dbReference type="GO" id="GO:0005524">
    <property type="term" value="F:ATP binding"/>
    <property type="evidence" value="ECO:0007669"/>
    <property type="project" value="InterPro"/>
</dbReference>
<accession>A0A2P8HPS7</accession>
<dbReference type="Gene3D" id="1.50.10.10">
    <property type="match status" value="1"/>
</dbReference>
<dbReference type="GO" id="GO:0031179">
    <property type="term" value="P:peptide modification"/>
    <property type="evidence" value="ECO:0007669"/>
    <property type="project" value="InterPro"/>
</dbReference>
<dbReference type="GO" id="GO:0046872">
    <property type="term" value="F:metal ion binding"/>
    <property type="evidence" value="ECO:0007669"/>
    <property type="project" value="UniProtKB-KW"/>
</dbReference>
<feature type="domain" description="Protein kinase" evidence="4">
    <location>
        <begin position="222"/>
        <end position="492"/>
    </location>
</feature>
<comment type="caution">
    <text evidence="5">The sequence shown here is derived from an EMBL/GenBank/DDBJ whole genome shotgun (WGS) entry which is preliminary data.</text>
</comment>
<dbReference type="PROSITE" id="PS50011">
    <property type="entry name" value="PROTEIN_KINASE_DOM"/>
    <property type="match status" value="1"/>
</dbReference>
<dbReference type="Proteomes" id="UP000240971">
    <property type="component" value="Unassembled WGS sequence"/>
</dbReference>
<sequence length="908" mass="103368">MQDILSNKTLITENDSNPDSRQYINFADTLEKYGLQYINTDYYLQVGEIIQVQGWILHLSVIKPQLSALFEIVIPELIRENVPFKIIRNNEIAKYLLDANLGYAKLGKVVCIYPKTDKEALLLAQKLIRLTASFRGPAIPTNIHLGSIVYTRYGSFNPIMRTDTPDGEAPGNEIRYIYNTKGELVPDYYTIPFVLPENVVWPFGEITQPQVPVSKKLLKNTYKPLTVIKPDAKGRVIKGIYIKGFLNIKHCIIKEGKYNMWVDEQGRDIQDRLMWQHELCKDLANDIPFPKIFDLFKENNDMYLVMEFIKGDSLENIVLSTYKGNSWFQLSAANQLLLIGYLLKIITIIQRFHERAYVHRDITPNNFLIDKKGRIFLIDMELSYSLANRKPYPAFKLGTFGYYSPEQEAQQTPTIKEDIYAIGALMAFIFTGLTPVKFGINVPGKLIKSLLFFTRNEFLSDTIAKCLSTTPQERPLLETIKENIEKYQRELVMHLSQVENISAEIPDKDREQKFTDLINAALKGLTSTRLMTEDCLWDAQILKKDESMGTVQVERAYSAELHNGMTGIVYMLSKAKILGYNIDPIMEGYANSWKYLQATCLNNISTLKPELYGGAAGIALAISEGMNAGLLAPDNEYKLYLQQCFQNVSENLDLAAGVAGQGIALLQCRRWLSPDFTTPLLTQYLETLLAKQQDDGSWNTDNTPGSKKNKIIGLAYGVSGIVCFLLMYANLYPDEHLNNTIRKALGWLKRQSTRKKDIYYWNDATRKKSISQFSCDIGIPGIALVFIKAYKHFKDPFYKEIATGTLQALSSCPVHVDYSQAMGIAGLGEVYLEAYKAFKEEEWQHRANWIANSFAHTLLENKDGVRYWSMNDYPDPVADLMTGSSGIIHFLMKYQLPDKLDYLLLSTD</sequence>
<dbReference type="Pfam" id="PF05147">
    <property type="entry name" value="LANC_like"/>
    <property type="match status" value="1"/>
</dbReference>
<dbReference type="GO" id="GO:0004674">
    <property type="term" value="F:protein serine/threonine kinase activity"/>
    <property type="evidence" value="ECO:0007669"/>
    <property type="project" value="UniProtKB-KW"/>
</dbReference>
<dbReference type="PRINTS" id="PR01950">
    <property type="entry name" value="LANCSUPER"/>
</dbReference>
<keyword evidence="5" id="KW-0418">Kinase</keyword>
<evidence type="ECO:0000313" key="6">
    <source>
        <dbReference type="Proteomes" id="UP000240971"/>
    </source>
</evidence>
<reference evidence="5 6" key="1">
    <citation type="submission" date="2018-03" db="EMBL/GenBank/DDBJ databases">
        <title>Genomic Encyclopedia of Archaeal and Bacterial Type Strains, Phase II (KMG-II): from individual species to whole genera.</title>
        <authorList>
            <person name="Goeker M."/>
        </authorList>
    </citation>
    <scope>NUCLEOTIDE SEQUENCE [LARGE SCALE GENOMIC DNA]</scope>
    <source>
        <strain evidence="5 6">DSM 24859</strain>
    </source>
</reference>
<dbReference type="AlphaFoldDB" id="A0A2P8HPS7"/>
<organism evidence="5 6">
    <name type="scientific">Chitinophaga niastensis</name>
    <dbReference type="NCBI Taxonomy" id="536980"/>
    <lineage>
        <taxon>Bacteria</taxon>
        <taxon>Pseudomonadati</taxon>
        <taxon>Bacteroidota</taxon>
        <taxon>Chitinophagia</taxon>
        <taxon>Chitinophagales</taxon>
        <taxon>Chitinophagaceae</taxon>
        <taxon>Chitinophaga</taxon>
    </lineage>
</organism>
<dbReference type="InterPro" id="IPR007822">
    <property type="entry name" value="LANC-like"/>
</dbReference>
<dbReference type="InterPro" id="IPR057929">
    <property type="entry name" value="RamC_N"/>
</dbReference>
<dbReference type="InterPro" id="IPR011009">
    <property type="entry name" value="Kinase-like_dom_sf"/>
</dbReference>
<dbReference type="Gene3D" id="1.10.510.10">
    <property type="entry name" value="Transferase(Phosphotransferase) domain 1"/>
    <property type="match status" value="1"/>
</dbReference>
<dbReference type="InterPro" id="IPR012341">
    <property type="entry name" value="6hp_glycosidase-like_sf"/>
</dbReference>
<evidence type="ECO:0000256" key="3">
    <source>
        <dbReference type="SAM" id="Phobius"/>
    </source>
</evidence>
<keyword evidence="1" id="KW-0862">Zinc</keyword>
<evidence type="ECO:0000256" key="2">
    <source>
        <dbReference type="SAM" id="Coils"/>
    </source>
</evidence>
<dbReference type="GO" id="GO:0005975">
    <property type="term" value="P:carbohydrate metabolic process"/>
    <property type="evidence" value="ECO:0007669"/>
    <property type="project" value="InterPro"/>
</dbReference>
<protein>
    <submittedName>
        <fullName evidence="5">Serine/threonine protein kinase</fullName>
    </submittedName>
</protein>
<dbReference type="SUPFAM" id="SSF158745">
    <property type="entry name" value="LanC-like"/>
    <property type="match status" value="1"/>
</dbReference>
<dbReference type="SMART" id="SM00220">
    <property type="entry name" value="S_TKc"/>
    <property type="match status" value="1"/>
</dbReference>
<keyword evidence="3" id="KW-0812">Transmembrane</keyword>
<keyword evidence="2" id="KW-0175">Coiled coil</keyword>
<keyword evidence="5" id="KW-0808">Transferase</keyword>
<keyword evidence="3" id="KW-0472">Membrane</keyword>
<evidence type="ECO:0000256" key="1">
    <source>
        <dbReference type="PIRSR" id="PIRSR607822-1"/>
    </source>
</evidence>
<evidence type="ECO:0000259" key="4">
    <source>
        <dbReference type="PROSITE" id="PS50011"/>
    </source>
</evidence>
<keyword evidence="1" id="KW-0479">Metal-binding</keyword>
<dbReference type="Pfam" id="PF00069">
    <property type="entry name" value="Pkinase"/>
    <property type="match status" value="1"/>
</dbReference>
<name>A0A2P8HPS7_CHINA</name>
<gene>
    <name evidence="5" type="ORF">CLV51_1021070</name>
</gene>
<keyword evidence="3" id="KW-1133">Transmembrane helix</keyword>
<dbReference type="SUPFAM" id="SSF56112">
    <property type="entry name" value="Protein kinase-like (PK-like)"/>
    <property type="match status" value="1"/>
</dbReference>
<feature type="coiled-coil region" evidence="2">
    <location>
        <begin position="477"/>
        <end position="504"/>
    </location>
</feature>
<dbReference type="InterPro" id="IPR008266">
    <property type="entry name" value="Tyr_kinase_AS"/>
</dbReference>
<dbReference type="SMART" id="SM01260">
    <property type="entry name" value="LANC_like"/>
    <property type="match status" value="1"/>
</dbReference>